<comment type="caution">
    <text evidence="6">The sequence shown here is derived from an EMBL/GenBank/DDBJ whole genome shotgun (WGS) entry which is preliminary data.</text>
</comment>
<proteinExistence type="inferred from homology"/>
<dbReference type="OrthoDB" id="1921542at2759"/>
<dbReference type="GO" id="GO:0005179">
    <property type="term" value="F:hormone activity"/>
    <property type="evidence" value="ECO:0007669"/>
    <property type="project" value="UniProtKB-KW"/>
</dbReference>
<keyword evidence="5" id="KW-1133">Transmembrane helix</keyword>
<feature type="transmembrane region" description="Helical" evidence="5">
    <location>
        <begin position="22"/>
        <end position="41"/>
    </location>
</feature>
<dbReference type="AlphaFoldDB" id="A0A7J6V2D8"/>
<dbReference type="Proteomes" id="UP000554482">
    <property type="component" value="Unassembled WGS sequence"/>
</dbReference>
<reference evidence="6 7" key="1">
    <citation type="submission" date="2020-06" db="EMBL/GenBank/DDBJ databases">
        <title>Transcriptomic and genomic resources for Thalictrum thalictroides and T. hernandezii: Facilitating candidate gene discovery in an emerging model plant lineage.</title>
        <authorList>
            <person name="Arias T."/>
            <person name="Riano-Pachon D.M."/>
            <person name="Di Stilio V.S."/>
        </authorList>
    </citation>
    <scope>NUCLEOTIDE SEQUENCE [LARGE SCALE GENOMIC DNA]</scope>
    <source>
        <strain evidence="7">cv. WT478/WT964</strain>
        <tissue evidence="6">Leaves</tissue>
    </source>
</reference>
<evidence type="ECO:0000256" key="5">
    <source>
        <dbReference type="SAM" id="Phobius"/>
    </source>
</evidence>
<dbReference type="PANTHER" id="PTHR33136:SF4">
    <property type="entry name" value="PROTEIN RALF-LIKE 32"/>
    <property type="match status" value="1"/>
</dbReference>
<dbReference type="GO" id="GO:0019722">
    <property type="term" value="P:calcium-mediated signaling"/>
    <property type="evidence" value="ECO:0007669"/>
    <property type="project" value="TreeGrafter"/>
</dbReference>
<evidence type="ECO:0000313" key="6">
    <source>
        <dbReference type="EMBL" id="KAF5178858.1"/>
    </source>
</evidence>
<keyword evidence="5" id="KW-0812">Transmembrane</keyword>
<evidence type="ECO:0000313" key="7">
    <source>
        <dbReference type="Proteomes" id="UP000554482"/>
    </source>
</evidence>
<keyword evidence="2" id="KW-0372">Hormone</keyword>
<sequence>MAICNGAKCRNREQEMSIKAKNFLPCLFSLYVLVVLLPLFVRVDAYTITCNGSVGDCTEEVEMLMQSEISRRFLAQNQRIHYGPMKPDQPVCGSGANGQSYTDSCVPPRSNSPKRGCFKIYHCPG</sequence>
<keyword evidence="4" id="KW-1015">Disulfide bond</keyword>
<dbReference type="Pfam" id="PF05498">
    <property type="entry name" value="RALF"/>
    <property type="match status" value="1"/>
</dbReference>
<gene>
    <name evidence="6" type="ORF">FRX31_031556</name>
</gene>
<keyword evidence="3" id="KW-0732">Signal</keyword>
<keyword evidence="5" id="KW-0472">Membrane</keyword>
<dbReference type="PANTHER" id="PTHR33136">
    <property type="entry name" value="RAPID ALKALINIZATION FACTOR-LIKE"/>
    <property type="match status" value="1"/>
</dbReference>
<protein>
    <submittedName>
        <fullName evidence="6">Ralf-like</fullName>
    </submittedName>
</protein>
<evidence type="ECO:0000256" key="4">
    <source>
        <dbReference type="ARBA" id="ARBA00023157"/>
    </source>
</evidence>
<evidence type="ECO:0000256" key="1">
    <source>
        <dbReference type="ARBA" id="ARBA00009178"/>
    </source>
</evidence>
<accession>A0A7J6V2D8</accession>
<evidence type="ECO:0000256" key="3">
    <source>
        <dbReference type="ARBA" id="ARBA00022729"/>
    </source>
</evidence>
<keyword evidence="7" id="KW-1185">Reference proteome</keyword>
<dbReference type="InterPro" id="IPR008801">
    <property type="entry name" value="RALF"/>
</dbReference>
<organism evidence="6 7">
    <name type="scientific">Thalictrum thalictroides</name>
    <name type="common">Rue-anemone</name>
    <name type="synonym">Anemone thalictroides</name>
    <dbReference type="NCBI Taxonomy" id="46969"/>
    <lineage>
        <taxon>Eukaryota</taxon>
        <taxon>Viridiplantae</taxon>
        <taxon>Streptophyta</taxon>
        <taxon>Embryophyta</taxon>
        <taxon>Tracheophyta</taxon>
        <taxon>Spermatophyta</taxon>
        <taxon>Magnoliopsida</taxon>
        <taxon>Ranunculales</taxon>
        <taxon>Ranunculaceae</taxon>
        <taxon>Thalictroideae</taxon>
        <taxon>Thalictrum</taxon>
    </lineage>
</organism>
<dbReference type="GO" id="GO:0009506">
    <property type="term" value="C:plasmodesma"/>
    <property type="evidence" value="ECO:0007669"/>
    <property type="project" value="TreeGrafter"/>
</dbReference>
<evidence type="ECO:0000256" key="2">
    <source>
        <dbReference type="ARBA" id="ARBA00022702"/>
    </source>
</evidence>
<name>A0A7J6V2D8_THATH</name>
<comment type="similarity">
    <text evidence="1">Belongs to the plant rapid alkalinization factor (RALF) family.</text>
</comment>
<dbReference type="EMBL" id="JABWDY010039505">
    <property type="protein sequence ID" value="KAF5178858.1"/>
    <property type="molecule type" value="Genomic_DNA"/>
</dbReference>